<gene>
    <name evidence="1" type="ORF">CKO31_01490</name>
</gene>
<organism evidence="1 2">
    <name type="scientific">Thiohalocapsa halophila</name>
    <dbReference type="NCBI Taxonomy" id="69359"/>
    <lineage>
        <taxon>Bacteria</taxon>
        <taxon>Pseudomonadati</taxon>
        <taxon>Pseudomonadota</taxon>
        <taxon>Gammaproteobacteria</taxon>
        <taxon>Chromatiales</taxon>
        <taxon>Chromatiaceae</taxon>
        <taxon>Thiohalocapsa</taxon>
    </lineage>
</organism>
<evidence type="ECO:0000313" key="1">
    <source>
        <dbReference type="EMBL" id="MBK1629429.1"/>
    </source>
</evidence>
<name>A0ABS1CC06_9GAMM</name>
<accession>A0ABS1CC06</accession>
<sequence length="230" mass="25350">MARRRAFFERRDGGWRTMLPYRSSERMLAAMTAGTETNGERQALLARLLPDLITGINRGEGLSEPARLGTATGTDPNAGGSLALQVREVENGTIRSYRLFPAARFSLAVEDAAVGLRFVEHMPNALLLRYHGPAGDSDPAVNRDAAALTIDLDVFEMLMRLNAGYRPTVEEQQGHYLNLIVFKNLLGSEPYREVLLTTTGHDFFRVQREDDGRLTMERLGAGFAAGRAPG</sequence>
<reference evidence="1 2" key="1">
    <citation type="journal article" date="2020" name="Microorganisms">
        <title>Osmotic Adaptation and Compatible Solute Biosynthesis of Phototrophic Bacteria as Revealed from Genome Analyses.</title>
        <authorList>
            <person name="Imhoff J.F."/>
            <person name="Rahn T."/>
            <person name="Kunzel S."/>
            <person name="Keller A."/>
            <person name="Neulinger S.C."/>
        </authorList>
    </citation>
    <scope>NUCLEOTIDE SEQUENCE [LARGE SCALE GENOMIC DNA]</scope>
    <source>
        <strain evidence="1 2">DSM 6210</strain>
    </source>
</reference>
<dbReference type="Proteomes" id="UP000748752">
    <property type="component" value="Unassembled WGS sequence"/>
</dbReference>
<keyword evidence="2" id="KW-1185">Reference proteome</keyword>
<comment type="caution">
    <text evidence="1">The sequence shown here is derived from an EMBL/GenBank/DDBJ whole genome shotgun (WGS) entry which is preliminary data.</text>
</comment>
<proteinExistence type="predicted"/>
<dbReference type="EMBL" id="NRRV01000002">
    <property type="protein sequence ID" value="MBK1629429.1"/>
    <property type="molecule type" value="Genomic_DNA"/>
</dbReference>
<protein>
    <submittedName>
        <fullName evidence="1">Uncharacterized protein</fullName>
    </submittedName>
</protein>
<evidence type="ECO:0000313" key="2">
    <source>
        <dbReference type="Proteomes" id="UP000748752"/>
    </source>
</evidence>